<gene>
    <name evidence="1" type="ORF">FJTKL_01993</name>
</gene>
<accession>A0ABR4DZ90</accession>
<keyword evidence="2" id="KW-1185">Reference proteome</keyword>
<sequence length="199" mass="21946">MKRAHEVNGLFVDGADHTSYNIDGVVYEDALRFSRDNLFISNRPGEFTDAQKYFRLTNDSALGLNVSLWLVPVTNTTEIGAPIGMTSGSSSRSLLERGVVEAQARLDNVTVSADGSDVPSSQEWVNQTVYDQLDEAVARANLSLSLANSSSFLHDYQVYVLYQTLDGSSNDIGAELYRLRERGRSGNGSVRRHDMYIGI</sequence>
<dbReference type="EMBL" id="JBAWTH010000131">
    <property type="protein sequence ID" value="KAL2275483.1"/>
    <property type="molecule type" value="Genomic_DNA"/>
</dbReference>
<organism evidence="1 2">
    <name type="scientific">Diaporthe vaccinii</name>
    <dbReference type="NCBI Taxonomy" id="105482"/>
    <lineage>
        <taxon>Eukaryota</taxon>
        <taxon>Fungi</taxon>
        <taxon>Dikarya</taxon>
        <taxon>Ascomycota</taxon>
        <taxon>Pezizomycotina</taxon>
        <taxon>Sordariomycetes</taxon>
        <taxon>Sordariomycetidae</taxon>
        <taxon>Diaporthales</taxon>
        <taxon>Diaporthaceae</taxon>
        <taxon>Diaporthe</taxon>
        <taxon>Diaporthe eres species complex</taxon>
    </lineage>
</organism>
<dbReference type="Proteomes" id="UP001600888">
    <property type="component" value="Unassembled WGS sequence"/>
</dbReference>
<reference evidence="1 2" key="1">
    <citation type="submission" date="2024-03" db="EMBL/GenBank/DDBJ databases">
        <title>A high-quality draft genome sequence of Diaporthe vaccinii, a causative agent of upright dieback and viscid rot disease in cranberry plants.</title>
        <authorList>
            <person name="Sarrasin M."/>
            <person name="Lang B.F."/>
            <person name="Burger G."/>
        </authorList>
    </citation>
    <scope>NUCLEOTIDE SEQUENCE [LARGE SCALE GENOMIC DNA]</scope>
    <source>
        <strain evidence="1 2">IS7</strain>
    </source>
</reference>
<proteinExistence type="predicted"/>
<evidence type="ECO:0000313" key="1">
    <source>
        <dbReference type="EMBL" id="KAL2275483.1"/>
    </source>
</evidence>
<name>A0ABR4DZ90_9PEZI</name>
<comment type="caution">
    <text evidence="1">The sequence shown here is derived from an EMBL/GenBank/DDBJ whole genome shotgun (WGS) entry which is preliminary data.</text>
</comment>
<evidence type="ECO:0000313" key="2">
    <source>
        <dbReference type="Proteomes" id="UP001600888"/>
    </source>
</evidence>
<protein>
    <submittedName>
        <fullName evidence="1">Uncharacterized protein</fullName>
    </submittedName>
</protein>